<keyword evidence="1" id="KW-0472">Membrane</keyword>
<accession>A0ABT1HJ83</accession>
<evidence type="ECO:0008006" key="4">
    <source>
        <dbReference type="Google" id="ProtNLM"/>
    </source>
</evidence>
<keyword evidence="3" id="KW-1185">Reference proteome</keyword>
<dbReference type="RefSeq" id="WP_253662970.1">
    <property type="nucleotide sequence ID" value="NZ_BAAAJQ010000003.1"/>
</dbReference>
<sequence length="109" mass="11400">MSVSRVGKARVMTGVLVSCVAALWTWGASVVLAVALFTAADSRCNGQPPRVDMDGGWLVIATVCVWAAPFLAVAVRRTSVASVIASLITIVVGVVIVVNMFRSPGTFCF</sequence>
<evidence type="ECO:0000313" key="3">
    <source>
        <dbReference type="Proteomes" id="UP001206895"/>
    </source>
</evidence>
<feature type="transmembrane region" description="Helical" evidence="1">
    <location>
        <begin position="57"/>
        <end position="75"/>
    </location>
</feature>
<proteinExistence type="predicted"/>
<evidence type="ECO:0000313" key="2">
    <source>
        <dbReference type="EMBL" id="MCP2178006.1"/>
    </source>
</evidence>
<comment type="caution">
    <text evidence="2">The sequence shown here is derived from an EMBL/GenBank/DDBJ whole genome shotgun (WGS) entry which is preliminary data.</text>
</comment>
<keyword evidence="1" id="KW-1133">Transmembrane helix</keyword>
<evidence type="ECO:0000256" key="1">
    <source>
        <dbReference type="SAM" id="Phobius"/>
    </source>
</evidence>
<name>A0ABT1HJ83_9NOCA</name>
<reference evidence="2 3" key="1">
    <citation type="submission" date="2022-06" db="EMBL/GenBank/DDBJ databases">
        <title>Genomic Encyclopedia of Archaeal and Bacterial Type Strains, Phase II (KMG-II): from individual species to whole genera.</title>
        <authorList>
            <person name="Goeker M."/>
        </authorList>
    </citation>
    <scope>NUCLEOTIDE SEQUENCE [LARGE SCALE GENOMIC DNA]</scope>
    <source>
        <strain evidence="2 3">DSM 44693</strain>
    </source>
</reference>
<keyword evidence="1" id="KW-0812">Transmembrane</keyword>
<dbReference type="Proteomes" id="UP001206895">
    <property type="component" value="Unassembled WGS sequence"/>
</dbReference>
<protein>
    <recommendedName>
        <fullName evidence="4">Transmembrane protein</fullName>
    </recommendedName>
</protein>
<organism evidence="2 3">
    <name type="scientific">Williamsia maris</name>
    <dbReference type="NCBI Taxonomy" id="72806"/>
    <lineage>
        <taxon>Bacteria</taxon>
        <taxon>Bacillati</taxon>
        <taxon>Actinomycetota</taxon>
        <taxon>Actinomycetes</taxon>
        <taxon>Mycobacteriales</taxon>
        <taxon>Nocardiaceae</taxon>
        <taxon>Williamsia</taxon>
    </lineage>
</organism>
<gene>
    <name evidence="2" type="ORF">LX13_003847</name>
</gene>
<dbReference type="EMBL" id="JAMTCJ010000004">
    <property type="protein sequence ID" value="MCP2178006.1"/>
    <property type="molecule type" value="Genomic_DNA"/>
</dbReference>
<feature type="transmembrane region" description="Helical" evidence="1">
    <location>
        <begin position="82"/>
        <end position="101"/>
    </location>
</feature>